<dbReference type="Proteomes" id="UP001204562">
    <property type="component" value="Unassembled WGS sequence"/>
</dbReference>
<comment type="caution">
    <text evidence="1">The sequence shown here is derived from an EMBL/GenBank/DDBJ whole genome shotgun (WGS) entry which is preliminary data.</text>
</comment>
<gene>
    <name evidence="1" type="ORF">NE579_16310</name>
</gene>
<dbReference type="RefSeq" id="WP_256304985.1">
    <property type="nucleotide sequence ID" value="NZ_JANFYS010000210.1"/>
</dbReference>
<sequence length="61" mass="6349">KLQTFSIGCRDLGGRAFLDHAERVARQGYYAKPGSPERILARISCGSCGPGATRPPSGGTG</sequence>
<dbReference type="AlphaFoldDB" id="A0AAW5JPI9"/>
<reference evidence="1" key="1">
    <citation type="submission" date="2022-06" db="EMBL/GenBank/DDBJ databases">
        <title>Isolation of gut microbiota from human fecal samples.</title>
        <authorList>
            <person name="Pamer E.G."/>
            <person name="Barat B."/>
            <person name="Waligurski E."/>
            <person name="Medina S."/>
            <person name="Paddock L."/>
            <person name="Mostad J."/>
        </authorList>
    </citation>
    <scope>NUCLEOTIDE SEQUENCE</scope>
    <source>
        <strain evidence="1">DFI.9.91</strain>
    </source>
</reference>
<feature type="non-terminal residue" evidence="1">
    <location>
        <position position="1"/>
    </location>
</feature>
<evidence type="ECO:0000313" key="2">
    <source>
        <dbReference type="Proteomes" id="UP001204562"/>
    </source>
</evidence>
<proteinExistence type="predicted"/>
<protein>
    <submittedName>
        <fullName evidence="1">Uncharacterized protein</fullName>
    </submittedName>
</protein>
<accession>A0AAW5JPI9</accession>
<name>A0AAW5JPI9_9FIRM</name>
<dbReference type="EMBL" id="JANFYS010000210">
    <property type="protein sequence ID" value="MCQ4771981.1"/>
    <property type="molecule type" value="Genomic_DNA"/>
</dbReference>
<organism evidence="1 2">
    <name type="scientific">Intestinimonas massiliensis</name>
    <name type="common">ex Afouda et al. 2020</name>
    <dbReference type="NCBI Taxonomy" id="1673721"/>
    <lineage>
        <taxon>Bacteria</taxon>
        <taxon>Bacillati</taxon>
        <taxon>Bacillota</taxon>
        <taxon>Clostridia</taxon>
        <taxon>Eubacteriales</taxon>
        <taxon>Intestinimonas</taxon>
    </lineage>
</organism>
<evidence type="ECO:0000313" key="1">
    <source>
        <dbReference type="EMBL" id="MCQ4771981.1"/>
    </source>
</evidence>